<reference evidence="2" key="2">
    <citation type="submission" date="2012-12" db="EMBL/GenBank/DDBJ databases">
        <authorList>
            <consortium name="WormBase Consortium"/>
            <person name="Ghedin E."/>
            <person name="Paulini M."/>
        </authorList>
    </citation>
    <scope>NUCLEOTIDE SEQUENCE</scope>
    <source>
        <strain evidence="2">FR3</strain>
    </source>
</reference>
<protein>
    <submittedName>
        <fullName evidence="2">Bm3468</fullName>
    </submittedName>
</protein>
<sequence length="110" mass="12788">YLVVLLLFLGILMKSPFLLLPHLLIQGIFLISSLAYFVLYARSYFYIDLYKQRKTFDVMKTCCNCWHIKFGIIILGLIELIAVALILSGIFTQIINKSRKFSCDEKLAFR</sequence>
<organism evidence="2">
    <name type="scientific">Brugia malayi</name>
    <name type="common">Filarial nematode worm</name>
    <dbReference type="NCBI Taxonomy" id="6279"/>
    <lineage>
        <taxon>Eukaryota</taxon>
        <taxon>Metazoa</taxon>
        <taxon>Ecdysozoa</taxon>
        <taxon>Nematoda</taxon>
        <taxon>Chromadorea</taxon>
        <taxon>Rhabditida</taxon>
        <taxon>Spirurina</taxon>
        <taxon>Spiruromorpha</taxon>
        <taxon>Filarioidea</taxon>
        <taxon>Onchocercidae</taxon>
        <taxon>Brugia</taxon>
    </lineage>
</organism>
<evidence type="ECO:0000313" key="2">
    <source>
        <dbReference type="EMBL" id="CDQ05474.1"/>
    </source>
</evidence>
<accession>A0A1I9G7U8</accession>
<proteinExistence type="predicted"/>
<dbReference type="AlphaFoldDB" id="A0A1I9G7U8"/>
<gene>
    <name evidence="2" type="primary">Bm3468</name>
    <name evidence="2" type="ORF">BM_Bm3468</name>
</gene>
<name>A0A1I9G7U8_BRUMA</name>
<keyword evidence="1" id="KW-0812">Transmembrane</keyword>
<feature type="transmembrane region" description="Helical" evidence="1">
    <location>
        <begin position="23"/>
        <end position="47"/>
    </location>
</feature>
<evidence type="ECO:0000256" key="1">
    <source>
        <dbReference type="SAM" id="Phobius"/>
    </source>
</evidence>
<reference evidence="2" key="1">
    <citation type="journal article" date="2007" name="Science">
        <title>Draft genome of the filarial nematode parasite Brugia malayi.</title>
        <authorList>
            <person name="Ghedin E."/>
            <person name="Wang S."/>
            <person name="Spiro D."/>
            <person name="Caler E."/>
            <person name="Zhao Q."/>
            <person name="Crabtree J."/>
            <person name="Allen J.E."/>
            <person name="Delcher A.L."/>
            <person name="Guiliano D.B."/>
            <person name="Miranda-Saavedra D."/>
            <person name="Angiuoli S.V."/>
            <person name="Creasy T."/>
            <person name="Amedeo P."/>
            <person name="Haas B."/>
            <person name="El-Sayed N.M."/>
            <person name="Wortman J.R."/>
            <person name="Feldblyum T."/>
            <person name="Tallon L."/>
            <person name="Schatz M."/>
            <person name="Shumway M."/>
            <person name="Koo H."/>
            <person name="Salzberg S.L."/>
            <person name="Schobel S."/>
            <person name="Pertea M."/>
            <person name="Pop M."/>
            <person name="White O."/>
            <person name="Barton G.J."/>
            <person name="Carlow C.K."/>
            <person name="Crawford M.J."/>
            <person name="Daub J."/>
            <person name="Dimmic M.W."/>
            <person name="Estes C.F."/>
            <person name="Foster J.M."/>
            <person name="Ganatra M."/>
            <person name="Gregory W.F."/>
            <person name="Johnson N.M."/>
            <person name="Jin J."/>
            <person name="Komuniecki R."/>
            <person name="Korf I."/>
            <person name="Kumar S."/>
            <person name="Laney S."/>
            <person name="Li B.W."/>
            <person name="Li W."/>
            <person name="Lindblom T.H."/>
            <person name="Lustigman S."/>
            <person name="Ma D."/>
            <person name="Maina C.V."/>
            <person name="Martin D.M."/>
            <person name="McCarter J.P."/>
            <person name="McReynolds L."/>
            <person name="Mitreva M."/>
            <person name="Nutman T.B."/>
            <person name="Parkinson J."/>
            <person name="Peregrin-Alvarez J.M."/>
            <person name="Poole C."/>
            <person name="Ren Q."/>
            <person name="Saunders L."/>
            <person name="Sluder A.E."/>
            <person name="Smith K."/>
            <person name="Stanke M."/>
            <person name="Unnasch T.R."/>
            <person name="Ware J."/>
            <person name="Wei A.D."/>
            <person name="Weil G."/>
            <person name="Williams D.J."/>
            <person name="Zhang Y."/>
            <person name="Williams S.A."/>
            <person name="Fraser-Liggett C."/>
            <person name="Slatko B."/>
            <person name="Blaxter M.L."/>
            <person name="Scott A.L."/>
        </authorList>
    </citation>
    <scope>NUCLEOTIDE SEQUENCE</scope>
    <source>
        <strain evidence="2">FR3</strain>
    </source>
</reference>
<feature type="transmembrane region" description="Helical" evidence="1">
    <location>
        <begin position="68"/>
        <end position="91"/>
    </location>
</feature>
<feature type="non-terminal residue" evidence="2">
    <location>
        <position position="1"/>
    </location>
</feature>
<keyword evidence="1" id="KW-0472">Membrane</keyword>
<keyword evidence="1" id="KW-1133">Transmembrane helix</keyword>
<dbReference type="EMBL" id="LN856784">
    <property type="protein sequence ID" value="CDQ05474.1"/>
    <property type="molecule type" value="Genomic_DNA"/>
</dbReference>